<dbReference type="EMBL" id="CP030041">
    <property type="protein sequence ID" value="AWW31424.1"/>
    <property type="molecule type" value="Genomic_DNA"/>
</dbReference>
<dbReference type="Proteomes" id="UP000248688">
    <property type="component" value="Chromosome"/>
</dbReference>
<feature type="transmembrane region" description="Helical" evidence="1">
    <location>
        <begin position="20"/>
        <end position="42"/>
    </location>
</feature>
<proteinExistence type="predicted"/>
<keyword evidence="1" id="KW-1133">Transmembrane helix</keyword>
<evidence type="ECO:0000256" key="1">
    <source>
        <dbReference type="SAM" id="Phobius"/>
    </source>
</evidence>
<evidence type="ECO:0000313" key="2">
    <source>
        <dbReference type="EMBL" id="AWW31424.1"/>
    </source>
</evidence>
<dbReference type="OrthoDB" id="2943819at2"/>
<protein>
    <submittedName>
        <fullName evidence="2">Uncharacterized protein</fullName>
    </submittedName>
</protein>
<dbReference type="KEGG" id="est:DN752_15560"/>
<organism evidence="2 3">
    <name type="scientific">Echinicola strongylocentroti</name>
    <dbReference type="NCBI Taxonomy" id="1795355"/>
    <lineage>
        <taxon>Bacteria</taxon>
        <taxon>Pseudomonadati</taxon>
        <taxon>Bacteroidota</taxon>
        <taxon>Cytophagia</taxon>
        <taxon>Cytophagales</taxon>
        <taxon>Cyclobacteriaceae</taxon>
        <taxon>Echinicola</taxon>
    </lineage>
</organism>
<feature type="transmembrane region" description="Helical" evidence="1">
    <location>
        <begin position="54"/>
        <end position="80"/>
    </location>
</feature>
<dbReference type="AlphaFoldDB" id="A0A2Z4IKC7"/>
<sequence>MDYNLPHQADKNLPMSVGDWIITLLISGLPVVGFIMLIVWAVDKTTPTTKANYAKAALILYAITVALTFLFIGVIGFSFLSYDNFESIK</sequence>
<keyword evidence="1" id="KW-0472">Membrane</keyword>
<reference evidence="2 3" key="1">
    <citation type="submission" date="2018-06" db="EMBL/GenBank/DDBJ databases">
        <title>Echinicola strongylocentroti sp. nov., isolated from a sea urchin Strongylocentrotus intermedius.</title>
        <authorList>
            <person name="Bae S.S."/>
        </authorList>
    </citation>
    <scope>NUCLEOTIDE SEQUENCE [LARGE SCALE GENOMIC DNA]</scope>
    <source>
        <strain evidence="2 3">MEBiC08714</strain>
    </source>
</reference>
<keyword evidence="3" id="KW-1185">Reference proteome</keyword>
<accession>A0A2Z4IKC7</accession>
<gene>
    <name evidence="2" type="ORF">DN752_15560</name>
</gene>
<dbReference type="RefSeq" id="WP_112784800.1">
    <property type="nucleotide sequence ID" value="NZ_CP030041.1"/>
</dbReference>
<keyword evidence="1" id="KW-0812">Transmembrane</keyword>
<evidence type="ECO:0000313" key="3">
    <source>
        <dbReference type="Proteomes" id="UP000248688"/>
    </source>
</evidence>
<name>A0A2Z4IKC7_9BACT</name>